<dbReference type="Proteomes" id="UP000321721">
    <property type="component" value="Unassembled WGS sequence"/>
</dbReference>
<gene>
    <name evidence="1" type="ORF">FRY74_00775</name>
</gene>
<protein>
    <recommendedName>
        <fullName evidence="3">SPOR domain-containing protein</fullName>
    </recommendedName>
</protein>
<proteinExistence type="predicted"/>
<evidence type="ECO:0000313" key="2">
    <source>
        <dbReference type="Proteomes" id="UP000321721"/>
    </source>
</evidence>
<keyword evidence="2" id="KW-1185">Reference proteome</keyword>
<organism evidence="1 2">
    <name type="scientific">Vicingus serpentipes</name>
    <dbReference type="NCBI Taxonomy" id="1926625"/>
    <lineage>
        <taxon>Bacteria</taxon>
        <taxon>Pseudomonadati</taxon>
        <taxon>Bacteroidota</taxon>
        <taxon>Flavobacteriia</taxon>
        <taxon>Flavobacteriales</taxon>
        <taxon>Vicingaceae</taxon>
        <taxon>Vicingus</taxon>
    </lineage>
</organism>
<dbReference type="AlphaFoldDB" id="A0A5C6RY77"/>
<comment type="caution">
    <text evidence="1">The sequence shown here is derived from an EMBL/GenBank/DDBJ whole genome shotgun (WGS) entry which is preliminary data.</text>
</comment>
<sequence length="482" mass="53897">MIKYLILFIHLIGFSFYQLIFGDVSVSQNVPSSFKAGEEVVVEVVIKKEGVGGFAKVQQTLPEGFIAEIIEAKGATFSFKDNIVKFIWMALPSENEFKVSYKLKTIESIEGDFSIAGKFSFIDENERKNIEIPSSSITISKVDLVAEEKNVEEEPIAEVIEETISEVVEESNAELNKEPVEKVVDEVVTEDVAETAAIEETVAENNSVEINCFRNIDKDDNNNTYNVTVKISQSKLEGFAKIVETIPAGFTAEVIDSKGGVFSFKNNEAKILWMAAPSEKEFDISYKLIAEDVLSNEYTINGSFSYLDKDVTQKYIINSTDFSFTKLVEEPIADVIEENPTAKALEESAEVKEESQLVEQVEEVTNVKETPKVEENPTVNKITSTPNPETGVSYKIQVGAGHQKVSSNYFANKFSLTDKVATESHQGWIKYLVGSYTDYKSARDKRNLVRSNVKTAFVTAYNQGTRITVQEALMISNQKWYK</sequence>
<dbReference type="RefSeq" id="WP_147097662.1">
    <property type="nucleotide sequence ID" value="NZ_VOOS01000001.1"/>
</dbReference>
<reference evidence="1 2" key="1">
    <citation type="submission" date="2019-08" db="EMBL/GenBank/DDBJ databases">
        <title>Genome of Vicingus serpentipes NCIMB 15042.</title>
        <authorList>
            <person name="Bowman J.P."/>
        </authorList>
    </citation>
    <scope>NUCLEOTIDE SEQUENCE [LARGE SCALE GENOMIC DNA]</scope>
    <source>
        <strain evidence="1 2">NCIMB 15042</strain>
    </source>
</reference>
<accession>A0A5C6RY77</accession>
<dbReference type="OrthoDB" id="1119072at2"/>
<evidence type="ECO:0008006" key="3">
    <source>
        <dbReference type="Google" id="ProtNLM"/>
    </source>
</evidence>
<name>A0A5C6RY77_9FLAO</name>
<evidence type="ECO:0000313" key="1">
    <source>
        <dbReference type="EMBL" id="TXB66749.1"/>
    </source>
</evidence>
<dbReference type="EMBL" id="VOOS01000001">
    <property type="protein sequence ID" value="TXB66749.1"/>
    <property type="molecule type" value="Genomic_DNA"/>
</dbReference>